<comment type="caution">
    <text evidence="7">The sequence shown here is derived from an EMBL/GenBank/DDBJ whole genome shotgun (WGS) entry which is preliminary data.</text>
</comment>
<keyword evidence="8" id="KW-1185">Reference proteome</keyword>
<dbReference type="PANTHER" id="PTHR10105">
    <property type="entry name" value="SELENOPROTEIN P"/>
    <property type="match status" value="1"/>
</dbReference>
<protein>
    <recommendedName>
        <fullName evidence="6">Selenoprotein P N-terminal domain-containing protein</fullName>
    </recommendedName>
</protein>
<evidence type="ECO:0000313" key="8">
    <source>
        <dbReference type="Proteomes" id="UP001479290"/>
    </source>
</evidence>
<evidence type="ECO:0000256" key="4">
    <source>
        <dbReference type="ARBA" id="ARBA00022933"/>
    </source>
</evidence>
<keyword evidence="4" id="KW-0712">Selenocysteine</keyword>
<keyword evidence="5" id="KW-0325">Glycoprotein</keyword>
<evidence type="ECO:0000256" key="2">
    <source>
        <dbReference type="ARBA" id="ARBA00022525"/>
    </source>
</evidence>
<dbReference type="PANTHER" id="PTHR10105:SF4">
    <property type="entry name" value="SELENOPROTEIN P2"/>
    <property type="match status" value="1"/>
</dbReference>
<evidence type="ECO:0000259" key="6">
    <source>
        <dbReference type="Pfam" id="PF04592"/>
    </source>
</evidence>
<gene>
    <name evidence="7" type="ORF">ABG768_012820</name>
</gene>
<dbReference type="GO" id="GO:0001887">
    <property type="term" value="P:selenium compound metabolic process"/>
    <property type="evidence" value="ECO:0007669"/>
    <property type="project" value="TreeGrafter"/>
</dbReference>
<dbReference type="GO" id="GO:0008430">
    <property type="term" value="F:selenium binding"/>
    <property type="evidence" value="ECO:0007669"/>
    <property type="project" value="InterPro"/>
</dbReference>
<evidence type="ECO:0000256" key="3">
    <source>
        <dbReference type="ARBA" id="ARBA00022729"/>
    </source>
</evidence>
<proteinExistence type="predicted"/>
<keyword evidence="2" id="KW-0964">Secreted</keyword>
<evidence type="ECO:0000313" key="7">
    <source>
        <dbReference type="EMBL" id="KAK9979389.1"/>
    </source>
</evidence>
<dbReference type="EMBL" id="JAWDJR010000002">
    <property type="protein sequence ID" value="KAK9979389.1"/>
    <property type="molecule type" value="Genomic_DNA"/>
</dbReference>
<accession>A0AAW2B072</accession>
<feature type="domain" description="Selenoprotein P N-terminal" evidence="6">
    <location>
        <begin position="4"/>
        <end position="62"/>
    </location>
</feature>
<dbReference type="InterPro" id="IPR037941">
    <property type="entry name" value="SeP"/>
</dbReference>
<organism evidence="7 8">
    <name type="scientific">Culter alburnus</name>
    <name type="common">Topmouth culter</name>
    <dbReference type="NCBI Taxonomy" id="194366"/>
    <lineage>
        <taxon>Eukaryota</taxon>
        <taxon>Metazoa</taxon>
        <taxon>Chordata</taxon>
        <taxon>Craniata</taxon>
        <taxon>Vertebrata</taxon>
        <taxon>Euteleostomi</taxon>
        <taxon>Actinopterygii</taxon>
        <taxon>Neopterygii</taxon>
        <taxon>Teleostei</taxon>
        <taxon>Ostariophysi</taxon>
        <taxon>Cypriniformes</taxon>
        <taxon>Xenocyprididae</taxon>
        <taxon>Xenocypridinae</taxon>
        <taxon>Culter</taxon>
    </lineage>
</organism>
<dbReference type="Pfam" id="PF04592">
    <property type="entry name" value="SelP_N"/>
    <property type="match status" value="1"/>
</dbReference>
<name>A0AAW2B072_CULAL</name>
<sequence length="93" mass="10873">MQTVKRLGDLRDKLVNGRLTNISFLVVNEQDAQSRAMYWELKRRTAEGIPVYQQSPLQNDMWISHLPHCPALQLSSLPLYRSSKCQLLHIRRL</sequence>
<reference evidence="7 8" key="1">
    <citation type="submission" date="2024-05" db="EMBL/GenBank/DDBJ databases">
        <title>A high-quality chromosomal-level genome assembly of Topmouth culter (Culter alburnus).</title>
        <authorList>
            <person name="Zhao H."/>
        </authorList>
    </citation>
    <scope>NUCLEOTIDE SEQUENCE [LARGE SCALE GENOMIC DNA]</scope>
    <source>
        <strain evidence="7">CATC2023</strain>
        <tissue evidence="7">Muscle</tissue>
    </source>
</reference>
<dbReference type="GO" id="GO:0005576">
    <property type="term" value="C:extracellular region"/>
    <property type="evidence" value="ECO:0007669"/>
    <property type="project" value="UniProtKB-SubCell"/>
</dbReference>
<comment type="subcellular location">
    <subcellularLocation>
        <location evidence="1">Secreted</location>
    </subcellularLocation>
</comment>
<dbReference type="Proteomes" id="UP001479290">
    <property type="component" value="Unassembled WGS sequence"/>
</dbReference>
<dbReference type="InterPro" id="IPR007671">
    <property type="entry name" value="Selenoprotein-P_N"/>
</dbReference>
<keyword evidence="3" id="KW-0732">Signal</keyword>
<evidence type="ECO:0000256" key="1">
    <source>
        <dbReference type="ARBA" id="ARBA00004613"/>
    </source>
</evidence>
<evidence type="ECO:0000256" key="5">
    <source>
        <dbReference type="ARBA" id="ARBA00023180"/>
    </source>
</evidence>
<dbReference type="AlphaFoldDB" id="A0AAW2B072"/>